<evidence type="ECO:0000259" key="5">
    <source>
        <dbReference type="PROSITE" id="PS50865"/>
    </source>
</evidence>
<evidence type="ECO:0000313" key="7">
    <source>
        <dbReference type="Proteomes" id="UP000305948"/>
    </source>
</evidence>
<name>A0A5C3NLL2_9AGAM</name>
<dbReference type="EMBL" id="ML213506">
    <property type="protein sequence ID" value="TFK54511.1"/>
    <property type="molecule type" value="Genomic_DNA"/>
</dbReference>
<dbReference type="PROSITE" id="PS01360">
    <property type="entry name" value="ZF_MYND_1"/>
    <property type="match status" value="1"/>
</dbReference>
<proteinExistence type="predicted"/>
<gene>
    <name evidence="6" type="ORF">OE88DRAFT_1655215</name>
</gene>
<dbReference type="Proteomes" id="UP000305948">
    <property type="component" value="Unassembled WGS sequence"/>
</dbReference>
<evidence type="ECO:0000256" key="2">
    <source>
        <dbReference type="ARBA" id="ARBA00022771"/>
    </source>
</evidence>
<reference evidence="6 7" key="1">
    <citation type="journal article" date="2019" name="Nat. Ecol. Evol.">
        <title>Megaphylogeny resolves global patterns of mushroom evolution.</title>
        <authorList>
            <person name="Varga T."/>
            <person name="Krizsan K."/>
            <person name="Foldi C."/>
            <person name="Dima B."/>
            <person name="Sanchez-Garcia M."/>
            <person name="Sanchez-Ramirez S."/>
            <person name="Szollosi G.J."/>
            <person name="Szarkandi J.G."/>
            <person name="Papp V."/>
            <person name="Albert L."/>
            <person name="Andreopoulos W."/>
            <person name="Angelini C."/>
            <person name="Antonin V."/>
            <person name="Barry K.W."/>
            <person name="Bougher N.L."/>
            <person name="Buchanan P."/>
            <person name="Buyck B."/>
            <person name="Bense V."/>
            <person name="Catcheside P."/>
            <person name="Chovatia M."/>
            <person name="Cooper J."/>
            <person name="Damon W."/>
            <person name="Desjardin D."/>
            <person name="Finy P."/>
            <person name="Geml J."/>
            <person name="Haridas S."/>
            <person name="Hughes K."/>
            <person name="Justo A."/>
            <person name="Karasinski D."/>
            <person name="Kautmanova I."/>
            <person name="Kiss B."/>
            <person name="Kocsube S."/>
            <person name="Kotiranta H."/>
            <person name="LaButti K.M."/>
            <person name="Lechner B.E."/>
            <person name="Liimatainen K."/>
            <person name="Lipzen A."/>
            <person name="Lukacs Z."/>
            <person name="Mihaltcheva S."/>
            <person name="Morgado L.N."/>
            <person name="Niskanen T."/>
            <person name="Noordeloos M.E."/>
            <person name="Ohm R.A."/>
            <person name="Ortiz-Santana B."/>
            <person name="Ovrebo C."/>
            <person name="Racz N."/>
            <person name="Riley R."/>
            <person name="Savchenko A."/>
            <person name="Shiryaev A."/>
            <person name="Soop K."/>
            <person name="Spirin V."/>
            <person name="Szebenyi C."/>
            <person name="Tomsovsky M."/>
            <person name="Tulloss R.E."/>
            <person name="Uehling J."/>
            <person name="Grigoriev I.V."/>
            <person name="Vagvolgyi C."/>
            <person name="Papp T."/>
            <person name="Martin F.M."/>
            <person name="Miettinen O."/>
            <person name="Hibbett D.S."/>
            <person name="Nagy L.G."/>
        </authorList>
    </citation>
    <scope>NUCLEOTIDE SEQUENCE [LARGE SCALE GENOMIC DNA]</scope>
    <source>
        <strain evidence="6 7">OMC1185</strain>
    </source>
</reference>
<evidence type="ECO:0000256" key="4">
    <source>
        <dbReference type="PROSITE-ProRule" id="PRU00134"/>
    </source>
</evidence>
<organism evidence="6 7">
    <name type="scientific">Heliocybe sulcata</name>
    <dbReference type="NCBI Taxonomy" id="5364"/>
    <lineage>
        <taxon>Eukaryota</taxon>
        <taxon>Fungi</taxon>
        <taxon>Dikarya</taxon>
        <taxon>Basidiomycota</taxon>
        <taxon>Agaricomycotina</taxon>
        <taxon>Agaricomycetes</taxon>
        <taxon>Gloeophyllales</taxon>
        <taxon>Gloeophyllaceae</taxon>
        <taxon>Heliocybe</taxon>
    </lineage>
</organism>
<sequence length="277" mass="31687">MSPTPSVSLRSAVTDEDDSAEYSGEKSIYDRCWYCQKVAGRKNVKRCSNCLMVWYCSKECQKSAWPTHKPRCKTGSHLWDQLANEQDGEEKAALHRDLTKWVATWREVICRYALDALDLANHGASRINTHTIFIELTSRKRRGSKTREIEMVDAAIWDETEFEEWINDVDISEEDLERVGPNRGRDTVQICMTCDGPAGQALRFLWFQLKDNGALYMNIDKKFSAMMAEMWSELLEVTLDSGNPKLDPSEAFMLLDPEYVVGMGEAIKDIPVPRVET</sequence>
<keyword evidence="3" id="KW-0862">Zinc</keyword>
<evidence type="ECO:0000256" key="3">
    <source>
        <dbReference type="ARBA" id="ARBA00022833"/>
    </source>
</evidence>
<dbReference type="PROSITE" id="PS50865">
    <property type="entry name" value="ZF_MYND_2"/>
    <property type="match status" value="1"/>
</dbReference>
<keyword evidence="2 4" id="KW-0863">Zinc-finger</keyword>
<keyword evidence="1" id="KW-0479">Metal-binding</keyword>
<keyword evidence="7" id="KW-1185">Reference proteome</keyword>
<evidence type="ECO:0000256" key="1">
    <source>
        <dbReference type="ARBA" id="ARBA00022723"/>
    </source>
</evidence>
<dbReference type="InterPro" id="IPR002893">
    <property type="entry name" value="Znf_MYND"/>
</dbReference>
<dbReference type="STRING" id="5364.A0A5C3NLL2"/>
<evidence type="ECO:0000313" key="6">
    <source>
        <dbReference type="EMBL" id="TFK54511.1"/>
    </source>
</evidence>
<dbReference type="SUPFAM" id="SSF144232">
    <property type="entry name" value="HIT/MYND zinc finger-like"/>
    <property type="match status" value="1"/>
</dbReference>
<protein>
    <recommendedName>
        <fullName evidence="5">MYND-type domain-containing protein</fullName>
    </recommendedName>
</protein>
<feature type="domain" description="MYND-type" evidence="5">
    <location>
        <begin position="32"/>
        <end position="72"/>
    </location>
</feature>
<dbReference type="Pfam" id="PF01753">
    <property type="entry name" value="zf-MYND"/>
    <property type="match status" value="1"/>
</dbReference>
<dbReference type="AlphaFoldDB" id="A0A5C3NLL2"/>
<dbReference type="OrthoDB" id="9922773at2759"/>
<dbReference type="Gene3D" id="6.10.140.2220">
    <property type="match status" value="1"/>
</dbReference>
<accession>A0A5C3NLL2</accession>
<dbReference type="GO" id="GO:0008270">
    <property type="term" value="F:zinc ion binding"/>
    <property type="evidence" value="ECO:0007669"/>
    <property type="project" value="UniProtKB-KW"/>
</dbReference>